<dbReference type="SUPFAM" id="SSF63562">
    <property type="entry name" value="RPB6/omega subunit-like"/>
    <property type="match status" value="1"/>
</dbReference>
<evidence type="ECO:0000313" key="4">
    <source>
        <dbReference type="EMBL" id="AYV86075.1"/>
    </source>
</evidence>
<evidence type="ECO:0000256" key="2">
    <source>
        <dbReference type="ARBA" id="ARBA00023163"/>
    </source>
</evidence>
<dbReference type="Gene3D" id="3.90.940.10">
    <property type="match status" value="1"/>
</dbReference>
<keyword evidence="1 4" id="KW-0240">DNA-directed RNA polymerase</keyword>
<feature type="compositionally biased region" description="Acidic residues" evidence="3">
    <location>
        <begin position="14"/>
        <end position="36"/>
    </location>
</feature>
<dbReference type="GO" id="GO:0003899">
    <property type="term" value="F:DNA-directed RNA polymerase activity"/>
    <property type="evidence" value="ECO:0007669"/>
    <property type="project" value="InterPro"/>
</dbReference>
<dbReference type="PANTHER" id="PTHR47227:SF5">
    <property type="entry name" value="DNA-DIRECTED RNA POLYMERASES I, II, AND III SUBUNIT RPABC2"/>
    <property type="match status" value="1"/>
</dbReference>
<reference evidence="4" key="1">
    <citation type="submission" date="2018-10" db="EMBL/GenBank/DDBJ databases">
        <title>Hidden diversity of soil giant viruses.</title>
        <authorList>
            <person name="Schulz F."/>
            <person name="Alteio L."/>
            <person name="Goudeau D."/>
            <person name="Ryan E.M."/>
            <person name="Malmstrom R.R."/>
            <person name="Blanchard J."/>
            <person name="Woyke T."/>
        </authorList>
    </citation>
    <scope>NUCLEOTIDE SEQUENCE</scope>
    <source>
        <strain evidence="4">SOV1</strain>
    </source>
</reference>
<feature type="region of interest" description="Disordered" evidence="3">
    <location>
        <begin position="1"/>
        <end position="52"/>
    </location>
</feature>
<dbReference type="GO" id="GO:0006366">
    <property type="term" value="P:transcription by RNA polymerase II"/>
    <property type="evidence" value="ECO:0007669"/>
    <property type="project" value="TreeGrafter"/>
</dbReference>
<keyword evidence="2" id="KW-0804">Transcription</keyword>
<evidence type="ECO:0000256" key="1">
    <source>
        <dbReference type="ARBA" id="ARBA00022478"/>
    </source>
</evidence>
<gene>
    <name evidence="4" type="ORF">Solivirus5_3</name>
</gene>
<dbReference type="InterPro" id="IPR006110">
    <property type="entry name" value="Pol_omega/Rpo6/RPB6"/>
</dbReference>
<protein>
    <submittedName>
        <fullName evidence="4">Putative DNA-directed RNA polymerases I, II, and III 23 kDa</fullName>
    </submittedName>
</protein>
<organism evidence="4">
    <name type="scientific">Solivirus sp</name>
    <dbReference type="NCBI Taxonomy" id="2487772"/>
    <lineage>
        <taxon>Viruses</taxon>
        <taxon>Pithoviruses</taxon>
    </lineage>
</organism>
<sequence length="182" mass="20330">MSDYDGGEGGGDYYEGDDDDEEEVDSEEEEDDDEEVGFAKGEPGEAPVGSSEGALLQEEELEEMLISDNRLADEQSITASGGVSNLWKNLKNMRELKGSDRVTSKFLGKYEKARLIAVRAKQIANRAPIKIPISRLRSRDSLKIAKQELEEGVIPNKILRIGTIPGTYEVWELKDFLFIDRD</sequence>
<accession>A0A3G5AFT4</accession>
<dbReference type="GO" id="GO:0042797">
    <property type="term" value="P:tRNA transcription by RNA polymerase III"/>
    <property type="evidence" value="ECO:0007669"/>
    <property type="project" value="TreeGrafter"/>
</dbReference>
<dbReference type="GO" id="GO:0006360">
    <property type="term" value="P:transcription by RNA polymerase I"/>
    <property type="evidence" value="ECO:0007669"/>
    <property type="project" value="TreeGrafter"/>
</dbReference>
<dbReference type="PANTHER" id="PTHR47227">
    <property type="entry name" value="DNA-DIRECTED RNA POLYMERASE SUBUNIT K"/>
    <property type="match status" value="1"/>
</dbReference>
<dbReference type="InterPro" id="IPR036161">
    <property type="entry name" value="RPB6/omega-like_sf"/>
</dbReference>
<dbReference type="SMART" id="SM01409">
    <property type="entry name" value="RNA_pol_Rpb6"/>
    <property type="match status" value="1"/>
</dbReference>
<dbReference type="GO" id="GO:0000428">
    <property type="term" value="C:DNA-directed RNA polymerase complex"/>
    <property type="evidence" value="ECO:0007669"/>
    <property type="project" value="UniProtKB-KW"/>
</dbReference>
<dbReference type="GO" id="GO:0003677">
    <property type="term" value="F:DNA binding"/>
    <property type="evidence" value="ECO:0007669"/>
    <property type="project" value="InterPro"/>
</dbReference>
<dbReference type="EMBL" id="MK072493">
    <property type="protein sequence ID" value="AYV86075.1"/>
    <property type="molecule type" value="Genomic_DNA"/>
</dbReference>
<name>A0A3G5AFT4_9VIRU</name>
<dbReference type="Pfam" id="PF01192">
    <property type="entry name" value="RNA_pol_Rpb6"/>
    <property type="match status" value="1"/>
</dbReference>
<evidence type="ECO:0000256" key="3">
    <source>
        <dbReference type="SAM" id="MobiDB-lite"/>
    </source>
</evidence>
<proteinExistence type="predicted"/>